<dbReference type="EMBL" id="CP002987">
    <property type="protein sequence ID" value="AFA47923.1"/>
    <property type="molecule type" value="Genomic_DNA"/>
</dbReference>
<dbReference type="KEGG" id="awo:Awo_c11390"/>
<evidence type="ECO:0000313" key="3">
    <source>
        <dbReference type="Proteomes" id="UP000007177"/>
    </source>
</evidence>
<name>H6LDF1_ACEWD</name>
<dbReference type="RefSeq" id="WP_014355526.1">
    <property type="nucleotide sequence ID" value="NC_016894.1"/>
</dbReference>
<dbReference type="Proteomes" id="UP000007177">
    <property type="component" value="Chromosome"/>
</dbReference>
<protein>
    <submittedName>
        <fullName evidence="2">Uncharacterized protein</fullName>
    </submittedName>
</protein>
<keyword evidence="3" id="KW-1185">Reference proteome</keyword>
<gene>
    <name evidence="2" type="ordered locus">Awo_c11390</name>
</gene>
<dbReference type="eggNOG" id="ENOG502ZB4B">
    <property type="taxonomic scope" value="Bacteria"/>
</dbReference>
<evidence type="ECO:0000256" key="1">
    <source>
        <dbReference type="SAM" id="Phobius"/>
    </source>
</evidence>
<sequence>MKKKTDPGISSTLAVVLILSLMIIFAGVYEYLRMVAIVEQVDQAVELSVQGVASENWENIYQGVREGYAGTYSKGKLTDEWEEVMNKEQILKQLKSMIDFQTESGTWVKRDEQGNVMFTLKPEETTVKIINTSLSADEGEALLVETTNTISIPWVFLDSINNVSPVVVKQKTVCGYTPRF</sequence>
<reference evidence="2 3" key="2">
    <citation type="journal article" date="2012" name="PLoS ONE">
        <title>An ancient pathway combining carbon dioxide fixation with the generation and utilization of a sodium ion gradient for ATP synthesis.</title>
        <authorList>
            <person name="Poehlein A."/>
            <person name="Schmidt S."/>
            <person name="Kaster A.K."/>
            <person name="Goenrich M."/>
            <person name="Vollmers J."/>
            <person name="Thurmer A."/>
            <person name="Bertsch J."/>
            <person name="Schuchmann K."/>
            <person name="Voigt B."/>
            <person name="Hecker M."/>
            <person name="Daniel R."/>
            <person name="Thauer R.K."/>
            <person name="Gottschalk G."/>
            <person name="Muller V."/>
        </authorList>
    </citation>
    <scope>NUCLEOTIDE SEQUENCE [LARGE SCALE GENOMIC DNA]</scope>
    <source>
        <strain evidence="3">ATCC 29683 / DSM 1030 / JCM 2381 / KCTC 1655 / WB1</strain>
    </source>
</reference>
<accession>H6LDF1</accession>
<keyword evidence="1" id="KW-0472">Membrane</keyword>
<dbReference type="OrthoDB" id="9799526at2"/>
<dbReference type="HOGENOM" id="CLU_102867_0_0_9"/>
<organism evidence="2 3">
    <name type="scientific">Acetobacterium woodii (strain ATCC 29683 / DSM 1030 / JCM 2381 / KCTC 1655 / WB1)</name>
    <dbReference type="NCBI Taxonomy" id="931626"/>
    <lineage>
        <taxon>Bacteria</taxon>
        <taxon>Bacillati</taxon>
        <taxon>Bacillota</taxon>
        <taxon>Clostridia</taxon>
        <taxon>Eubacteriales</taxon>
        <taxon>Eubacteriaceae</taxon>
        <taxon>Acetobacterium</taxon>
    </lineage>
</organism>
<feature type="transmembrane region" description="Helical" evidence="1">
    <location>
        <begin position="12"/>
        <end position="32"/>
    </location>
</feature>
<dbReference type="AlphaFoldDB" id="H6LDF1"/>
<evidence type="ECO:0000313" key="2">
    <source>
        <dbReference type="EMBL" id="AFA47923.1"/>
    </source>
</evidence>
<keyword evidence="1" id="KW-0812">Transmembrane</keyword>
<reference evidence="3" key="1">
    <citation type="submission" date="2011-07" db="EMBL/GenBank/DDBJ databases">
        <title>Complete genome sequence of Acetobacterium woodii.</title>
        <authorList>
            <person name="Poehlein A."/>
            <person name="Schmidt S."/>
            <person name="Kaster A.-K."/>
            <person name="Goenrich M."/>
            <person name="Vollmers J."/>
            <person name="Thuermer A."/>
            <person name="Gottschalk G."/>
            <person name="Thauer R.K."/>
            <person name="Daniel R."/>
            <person name="Mueller V."/>
        </authorList>
    </citation>
    <scope>NUCLEOTIDE SEQUENCE [LARGE SCALE GENOMIC DNA]</scope>
    <source>
        <strain evidence="3">ATCC 29683 / DSM 1030 / JCM 2381 / KCTC 1655 / WB1</strain>
    </source>
</reference>
<proteinExistence type="predicted"/>
<keyword evidence="1" id="KW-1133">Transmembrane helix</keyword>
<dbReference type="STRING" id="931626.Awo_c11390"/>